<dbReference type="GO" id="GO:0045004">
    <property type="term" value="P:DNA replication proofreading"/>
    <property type="evidence" value="ECO:0007669"/>
    <property type="project" value="TreeGrafter"/>
</dbReference>
<dbReference type="InterPro" id="IPR046768">
    <property type="entry name" value="ExoX-like_C"/>
</dbReference>
<protein>
    <submittedName>
        <fullName evidence="2">DNA polymerase III subunit epsilon</fullName>
    </submittedName>
</protein>
<dbReference type="PANTHER" id="PTHR30231:SF41">
    <property type="entry name" value="DNA POLYMERASE III SUBUNIT EPSILON"/>
    <property type="match status" value="1"/>
</dbReference>
<dbReference type="EMBL" id="BMIC01000006">
    <property type="protein sequence ID" value="GFZ91349.1"/>
    <property type="molecule type" value="Genomic_DNA"/>
</dbReference>
<sequence length="258" mass="29482">MNLNLTKPICFFDLETTGINITNDRIVEISILKVHPDGKEERNTWLVNPTIPIPKEVTAIHGISDADVADKPTFKELAKDIYNLIKDSDLGGFNSDRFDIPLLAEEMLRAEVDFDMKNRVSIDVQTIFHKMEQRTLSAAYKFYCDKNLDDAHSAEADTNATFEVLKAQLAKYDELENDTKFLAEFSSRKKFADFAGFITYNKKGEECFSFGKHKGKRVEDVLNDEPGYFGWLLNADFPLYTKKVLTAIKLRAFNNKLD</sequence>
<dbReference type="InterPro" id="IPR036397">
    <property type="entry name" value="RNaseH_sf"/>
</dbReference>
<dbReference type="Pfam" id="PF00929">
    <property type="entry name" value="RNase_T"/>
    <property type="match status" value="1"/>
</dbReference>
<proteinExistence type="predicted"/>
<dbReference type="Proteomes" id="UP000598120">
    <property type="component" value="Unassembled WGS sequence"/>
</dbReference>
<dbReference type="GO" id="GO:0005829">
    <property type="term" value="C:cytosol"/>
    <property type="evidence" value="ECO:0007669"/>
    <property type="project" value="TreeGrafter"/>
</dbReference>
<dbReference type="GO" id="GO:0008408">
    <property type="term" value="F:3'-5' exonuclease activity"/>
    <property type="evidence" value="ECO:0007669"/>
    <property type="project" value="TreeGrafter"/>
</dbReference>
<dbReference type="AlphaFoldDB" id="A0A8J2TUE3"/>
<dbReference type="SMART" id="SM00479">
    <property type="entry name" value="EXOIII"/>
    <property type="match status" value="1"/>
</dbReference>
<organism evidence="2 3">
    <name type="scientific">Aquaticitalea lipolytica</name>
    <dbReference type="NCBI Taxonomy" id="1247562"/>
    <lineage>
        <taxon>Bacteria</taxon>
        <taxon>Pseudomonadati</taxon>
        <taxon>Bacteroidota</taxon>
        <taxon>Flavobacteriia</taxon>
        <taxon>Flavobacteriales</taxon>
        <taxon>Flavobacteriaceae</taxon>
        <taxon>Aquaticitalea</taxon>
    </lineage>
</organism>
<dbReference type="GO" id="GO:0003676">
    <property type="term" value="F:nucleic acid binding"/>
    <property type="evidence" value="ECO:0007669"/>
    <property type="project" value="InterPro"/>
</dbReference>
<evidence type="ECO:0000259" key="1">
    <source>
        <dbReference type="SMART" id="SM00479"/>
    </source>
</evidence>
<dbReference type="RefSeq" id="WP_188606620.1">
    <property type="nucleotide sequence ID" value="NZ_BMIC01000006.1"/>
</dbReference>
<dbReference type="InterPro" id="IPR012337">
    <property type="entry name" value="RNaseH-like_sf"/>
</dbReference>
<accession>A0A8J2TUE3</accession>
<dbReference type="Gene3D" id="3.30.420.10">
    <property type="entry name" value="Ribonuclease H-like superfamily/Ribonuclease H"/>
    <property type="match status" value="1"/>
</dbReference>
<dbReference type="CDD" id="cd06127">
    <property type="entry name" value="DEDDh"/>
    <property type="match status" value="1"/>
</dbReference>
<comment type="caution">
    <text evidence="2">The sequence shown here is derived from an EMBL/GenBank/DDBJ whole genome shotgun (WGS) entry which is preliminary data.</text>
</comment>
<feature type="domain" description="Exonuclease" evidence="1">
    <location>
        <begin position="8"/>
        <end position="174"/>
    </location>
</feature>
<dbReference type="PANTHER" id="PTHR30231">
    <property type="entry name" value="DNA POLYMERASE III SUBUNIT EPSILON"/>
    <property type="match status" value="1"/>
</dbReference>
<keyword evidence="3" id="KW-1185">Reference proteome</keyword>
<name>A0A8J2TUE3_9FLAO</name>
<reference evidence="2 3" key="1">
    <citation type="journal article" date="2014" name="Int. J. Syst. Evol. Microbiol.">
        <title>Complete genome sequence of Corynebacterium casei LMG S-19264T (=DSM 44701T), isolated from a smear-ripened cheese.</title>
        <authorList>
            <consortium name="US DOE Joint Genome Institute (JGI-PGF)"/>
            <person name="Walter F."/>
            <person name="Albersmeier A."/>
            <person name="Kalinowski J."/>
            <person name="Ruckert C."/>
        </authorList>
    </citation>
    <scope>NUCLEOTIDE SEQUENCE [LARGE SCALE GENOMIC DNA]</scope>
    <source>
        <strain evidence="2 3">CGMCC 1.15295</strain>
    </source>
</reference>
<evidence type="ECO:0000313" key="3">
    <source>
        <dbReference type="Proteomes" id="UP000598120"/>
    </source>
</evidence>
<gene>
    <name evidence="2" type="ORF">GCM10011531_23810</name>
</gene>
<evidence type="ECO:0000313" key="2">
    <source>
        <dbReference type="EMBL" id="GFZ91349.1"/>
    </source>
</evidence>
<dbReference type="SUPFAM" id="SSF53098">
    <property type="entry name" value="Ribonuclease H-like"/>
    <property type="match status" value="1"/>
</dbReference>
<dbReference type="Pfam" id="PF20600">
    <property type="entry name" value="ExoX-like_C"/>
    <property type="match status" value="1"/>
</dbReference>
<dbReference type="InterPro" id="IPR013520">
    <property type="entry name" value="Ribonucl_H"/>
</dbReference>